<sequence>MDWLLPCCRPSCLDIAAAVLLPCDWGCMGVSETPDVGPWFCAGADCLGCRRGWRPSRGHCQLAGWPHHSSHWRKNRAAAVCRTEYAGNAGIGCGGDNRAGQGGIDGSCDGAGVGHGSQCGFAVWFDDESRAAALGGA</sequence>
<accession>A0A645IE88</accession>
<name>A0A645IE88_9ZZZZ</name>
<evidence type="ECO:0000313" key="1">
    <source>
        <dbReference type="EMBL" id="MPN49152.1"/>
    </source>
</evidence>
<reference evidence="1" key="1">
    <citation type="submission" date="2019-08" db="EMBL/GenBank/DDBJ databases">
        <authorList>
            <person name="Kucharzyk K."/>
            <person name="Murdoch R.W."/>
            <person name="Higgins S."/>
            <person name="Loffler F."/>
        </authorList>
    </citation>
    <scope>NUCLEOTIDE SEQUENCE</scope>
</reference>
<organism evidence="1">
    <name type="scientific">bioreactor metagenome</name>
    <dbReference type="NCBI Taxonomy" id="1076179"/>
    <lineage>
        <taxon>unclassified sequences</taxon>
        <taxon>metagenomes</taxon>
        <taxon>ecological metagenomes</taxon>
    </lineage>
</organism>
<dbReference type="AlphaFoldDB" id="A0A645IE88"/>
<protein>
    <submittedName>
        <fullName evidence="1">Uncharacterized protein</fullName>
    </submittedName>
</protein>
<proteinExistence type="predicted"/>
<gene>
    <name evidence="1" type="ORF">SDC9_196766</name>
</gene>
<comment type="caution">
    <text evidence="1">The sequence shown here is derived from an EMBL/GenBank/DDBJ whole genome shotgun (WGS) entry which is preliminary data.</text>
</comment>
<dbReference type="EMBL" id="VSSQ01112146">
    <property type="protein sequence ID" value="MPN49152.1"/>
    <property type="molecule type" value="Genomic_DNA"/>
</dbReference>